<keyword evidence="1" id="KW-0732">Signal</keyword>
<dbReference type="PANTHER" id="PTHR16026">
    <property type="entry name" value="CARTILAGE ACIDIC PROTEIN 1"/>
    <property type="match status" value="1"/>
</dbReference>
<dbReference type="InterPro" id="IPR011519">
    <property type="entry name" value="UnbV_ASPIC"/>
</dbReference>
<dbReference type="InterPro" id="IPR013517">
    <property type="entry name" value="FG-GAP"/>
</dbReference>
<organism evidence="3">
    <name type="scientific">Telmatobacter sp. DSM 110680</name>
    <dbReference type="NCBI Taxonomy" id="3036704"/>
    <lineage>
        <taxon>Bacteria</taxon>
        <taxon>Pseudomonadati</taxon>
        <taxon>Acidobacteriota</taxon>
        <taxon>Terriglobia</taxon>
        <taxon>Terriglobales</taxon>
        <taxon>Acidobacteriaceae</taxon>
        <taxon>Telmatobacter</taxon>
    </lineage>
</organism>
<evidence type="ECO:0000259" key="2">
    <source>
        <dbReference type="Pfam" id="PF07593"/>
    </source>
</evidence>
<sequence length="588" mass="64087">MKKFFPTSGWSRRKLLQTAPALCATTLLPRDLFAAQANHPADTAKPFSTFTDIAASAGLTAKMYYGVPEAVTYIIEEMGGGCAFFDYDNDGWMDIFILGGRTLEAVPPDASNRLYKNNRNGTFKDVTKEAGLWDAGWAVGVCVGDYNNDGFEDLFLTYYGQNKLYRNNGNGTFTDVTEKAHLTHDTIRFGAGCTFIDYNRDGFLDLFVSNYVDIDMANALKPSLSVPNCNYEGVPVACGPKGLKAPQHFLYKNNGDGTFTDVSKESGIAAIKSSYGLTAVSFDIDEDGWPDLFVACDTTQSLLLLNNHDGTFREEGLMRGVAISPDGQEMAGMGIGVGDYDLDGHLDIVKTHFQLQAAGLYRNDGKGNFDDVAHEAGLAGERTYVSWGTGLVDLDNDGFPDIFWVTGNVYAEVERINPKFPYKGPRLLFRNRGNGTFARLGDEAGPGIGAHHVSRGCAFGDFDNDGDLDIVIMNQHEPPSLLRNDAPKENNWIKVRLEGTKSNRSAIGARVLVHYAGKVQAQSVMSQASYMSSNDPRLHFGLGKAVSADIEVIWPTGVTEKYPGQAANRLISILEGHGIVAGRPFQTL</sequence>
<accession>A0AAU7DQU0</accession>
<protein>
    <submittedName>
        <fullName evidence="3">CRTAC1 family protein</fullName>
    </submittedName>
</protein>
<dbReference type="Pfam" id="PF13517">
    <property type="entry name" value="FG-GAP_3"/>
    <property type="match status" value="3"/>
</dbReference>
<dbReference type="Pfam" id="PF07593">
    <property type="entry name" value="UnbV_ASPIC"/>
    <property type="match status" value="1"/>
</dbReference>
<evidence type="ECO:0000313" key="3">
    <source>
        <dbReference type="EMBL" id="XBH20069.1"/>
    </source>
</evidence>
<dbReference type="PROSITE" id="PS51318">
    <property type="entry name" value="TAT"/>
    <property type="match status" value="1"/>
</dbReference>
<feature type="domain" description="ASPIC/UnbV" evidence="2">
    <location>
        <begin position="506"/>
        <end position="571"/>
    </location>
</feature>
<dbReference type="Gene3D" id="2.130.10.130">
    <property type="entry name" value="Integrin alpha, N-terminal"/>
    <property type="match status" value="2"/>
</dbReference>
<reference evidence="3" key="1">
    <citation type="submission" date="2023-03" db="EMBL/GenBank/DDBJ databases">
        <title>Edaphobacter sp.</title>
        <authorList>
            <person name="Huber K.J."/>
            <person name="Papendorf J."/>
            <person name="Pilke C."/>
            <person name="Bunk B."/>
            <person name="Sproeer C."/>
            <person name="Pester M."/>
        </authorList>
    </citation>
    <scope>NUCLEOTIDE SEQUENCE</scope>
    <source>
        <strain evidence="3">DSM 110680</strain>
    </source>
</reference>
<name>A0AAU7DQU0_9BACT</name>
<dbReference type="SUPFAM" id="SSF69318">
    <property type="entry name" value="Integrin alpha N-terminal domain"/>
    <property type="match status" value="1"/>
</dbReference>
<dbReference type="InterPro" id="IPR028994">
    <property type="entry name" value="Integrin_alpha_N"/>
</dbReference>
<dbReference type="RefSeq" id="WP_348265294.1">
    <property type="nucleotide sequence ID" value="NZ_CP121196.1"/>
</dbReference>
<dbReference type="AlphaFoldDB" id="A0AAU7DQU0"/>
<proteinExistence type="predicted"/>
<gene>
    <name evidence="3" type="ORF">P8935_12275</name>
</gene>
<dbReference type="InterPro" id="IPR006311">
    <property type="entry name" value="TAT_signal"/>
</dbReference>
<dbReference type="InterPro" id="IPR027039">
    <property type="entry name" value="Crtac1"/>
</dbReference>
<dbReference type="PANTHER" id="PTHR16026:SF0">
    <property type="entry name" value="CARTILAGE ACIDIC PROTEIN 1"/>
    <property type="match status" value="1"/>
</dbReference>
<evidence type="ECO:0000256" key="1">
    <source>
        <dbReference type="ARBA" id="ARBA00022729"/>
    </source>
</evidence>
<dbReference type="EMBL" id="CP121196">
    <property type="protein sequence ID" value="XBH20069.1"/>
    <property type="molecule type" value="Genomic_DNA"/>
</dbReference>